<dbReference type="OrthoDB" id="3830579at2759"/>
<sequence length="198" mass="22184">MSITEIQQMKVHSSEIPRKMHDIAAGLKDSPSSDQVTIGVQVGNEGAVQITSEGSWSNGGHAIFGEPRRSLHVAFNGTLFGTNGPAVANVVEYVANWFPVSKLTPDYQSQIESDFQEFDRLIQEGTPNADRIVFGWSIDPQEHAELDGETARCFVIARGWNSMGEFEQTTKTEQFGRAIPILQAWRMPFEMWHVERRC</sequence>
<evidence type="ECO:0000313" key="1">
    <source>
        <dbReference type="EMBL" id="PSK42231.1"/>
    </source>
</evidence>
<accession>A0A2P7Z213</accession>
<proteinExistence type="predicted"/>
<evidence type="ECO:0000313" key="2">
    <source>
        <dbReference type="Proteomes" id="UP000243723"/>
    </source>
</evidence>
<comment type="caution">
    <text evidence="1">The sequence shown here is derived from an EMBL/GenBank/DDBJ whole genome shotgun (WGS) entry which is preliminary data.</text>
</comment>
<gene>
    <name evidence="1" type="ORF">B9Z65_4145</name>
</gene>
<organism evidence="1 2">
    <name type="scientific">Elsinoe australis</name>
    <dbReference type="NCBI Taxonomy" id="40998"/>
    <lineage>
        <taxon>Eukaryota</taxon>
        <taxon>Fungi</taxon>
        <taxon>Dikarya</taxon>
        <taxon>Ascomycota</taxon>
        <taxon>Pezizomycotina</taxon>
        <taxon>Dothideomycetes</taxon>
        <taxon>Dothideomycetidae</taxon>
        <taxon>Myriangiales</taxon>
        <taxon>Elsinoaceae</taxon>
        <taxon>Elsinoe</taxon>
    </lineage>
</organism>
<dbReference type="EMBL" id="NHZQ01000335">
    <property type="protein sequence ID" value="PSK42231.1"/>
    <property type="molecule type" value="Genomic_DNA"/>
</dbReference>
<reference evidence="1 2" key="1">
    <citation type="submission" date="2017-05" db="EMBL/GenBank/DDBJ databases">
        <title>Draft genome sequence of Elsinoe australis.</title>
        <authorList>
            <person name="Cheng Q."/>
        </authorList>
    </citation>
    <scope>NUCLEOTIDE SEQUENCE [LARGE SCALE GENOMIC DNA]</scope>
    <source>
        <strain evidence="1 2">NL1</strain>
    </source>
</reference>
<name>A0A2P7Z213_9PEZI</name>
<dbReference type="AlphaFoldDB" id="A0A2P7Z213"/>
<protein>
    <submittedName>
        <fullName evidence="1">Uncharacterized protein</fullName>
    </submittedName>
</protein>
<dbReference type="Proteomes" id="UP000243723">
    <property type="component" value="Unassembled WGS sequence"/>
</dbReference>
<keyword evidence="2" id="KW-1185">Reference proteome</keyword>